<reference evidence="2" key="2">
    <citation type="submission" date="2022-05" db="EMBL/GenBank/DDBJ databases">
        <authorList>
            <person name="Kim J.-S."/>
            <person name="Lee K."/>
            <person name="Suh M."/>
            <person name="Eom M."/>
            <person name="Kim J.-S."/>
            <person name="Kim D.-S."/>
            <person name="Ko S.-H."/>
            <person name="Shin Y."/>
            <person name="Lee J.-S."/>
        </authorList>
    </citation>
    <scope>NUCLEOTIDE SEQUENCE</scope>
    <source>
        <strain evidence="2">N237</strain>
    </source>
</reference>
<keyword evidence="3" id="KW-1185">Reference proteome</keyword>
<sequence>MAKDEKTADAADVTDTDSGTSEAGTDPKAAFREALARKQQQHADGVGSTGPASSKIHEAHGPVGAKRQFRRKSGG</sequence>
<dbReference type="Proteomes" id="UP001056336">
    <property type="component" value="Chromosome"/>
</dbReference>
<evidence type="ECO:0000313" key="2">
    <source>
        <dbReference type="EMBL" id="UQX87319.1"/>
    </source>
</evidence>
<protein>
    <submittedName>
        <fullName evidence="2">DUF5302 domain-containing protein</fullName>
    </submittedName>
</protein>
<organism evidence="2 3">
    <name type="scientific">Jatrophihabitans telluris</name>
    <dbReference type="NCBI Taxonomy" id="2038343"/>
    <lineage>
        <taxon>Bacteria</taxon>
        <taxon>Bacillati</taxon>
        <taxon>Actinomycetota</taxon>
        <taxon>Actinomycetes</taxon>
        <taxon>Jatrophihabitantales</taxon>
        <taxon>Jatrophihabitantaceae</taxon>
        <taxon>Jatrophihabitans</taxon>
    </lineage>
</organism>
<name>A0ABY4QUL4_9ACTN</name>
<dbReference type="RefSeq" id="WP_249769814.1">
    <property type="nucleotide sequence ID" value="NZ_CP097332.1"/>
</dbReference>
<evidence type="ECO:0000256" key="1">
    <source>
        <dbReference type="SAM" id="MobiDB-lite"/>
    </source>
</evidence>
<reference evidence="2" key="1">
    <citation type="journal article" date="2018" name="Int. J. Syst. Evol. Microbiol.">
        <title>Jatrophihabitans telluris sp. nov., isolated from sediment soil of lava forest wetlands and the emended description of the genus Jatrophihabitans.</title>
        <authorList>
            <person name="Lee K.C."/>
            <person name="Suh M.K."/>
            <person name="Eom M.K."/>
            <person name="Kim K.K."/>
            <person name="Kim J.S."/>
            <person name="Kim D.S."/>
            <person name="Ko S.H."/>
            <person name="Shin Y.K."/>
            <person name="Lee J.S."/>
        </authorList>
    </citation>
    <scope>NUCLEOTIDE SEQUENCE</scope>
    <source>
        <strain evidence="2">N237</strain>
    </source>
</reference>
<proteinExistence type="predicted"/>
<feature type="region of interest" description="Disordered" evidence="1">
    <location>
        <begin position="1"/>
        <end position="75"/>
    </location>
</feature>
<accession>A0ABY4QUL4</accession>
<dbReference type="InterPro" id="IPR035172">
    <property type="entry name" value="DUF5302"/>
</dbReference>
<dbReference type="EMBL" id="CP097332">
    <property type="protein sequence ID" value="UQX87319.1"/>
    <property type="molecule type" value="Genomic_DNA"/>
</dbReference>
<evidence type="ECO:0000313" key="3">
    <source>
        <dbReference type="Proteomes" id="UP001056336"/>
    </source>
</evidence>
<dbReference type="Pfam" id="PF17227">
    <property type="entry name" value="DUF5302"/>
    <property type="match status" value="1"/>
</dbReference>
<gene>
    <name evidence="2" type="ORF">M6D93_13555</name>
</gene>